<dbReference type="EMBL" id="MU004594">
    <property type="protein sequence ID" value="KAF2647660.1"/>
    <property type="molecule type" value="Genomic_DNA"/>
</dbReference>
<sequence>MEGMQTPSFQDPRYILNTSASRPVRGQASIPELLLLCRRLARRWGLRPQRPMCAGVGLGEWLFPNYRVRVSSRMCLLGALLWYPGVSTPRWPSEYFMGLISYRWALSSTRLHSNMDL</sequence>
<dbReference type="Proteomes" id="UP000799324">
    <property type="component" value="Unassembled WGS sequence"/>
</dbReference>
<name>A0A6A6SJA4_9PLEO</name>
<keyword evidence="2" id="KW-1185">Reference proteome</keyword>
<accession>A0A6A6SJA4</accession>
<organism evidence="1 2">
    <name type="scientific">Lophiostoma macrostomum CBS 122681</name>
    <dbReference type="NCBI Taxonomy" id="1314788"/>
    <lineage>
        <taxon>Eukaryota</taxon>
        <taxon>Fungi</taxon>
        <taxon>Dikarya</taxon>
        <taxon>Ascomycota</taxon>
        <taxon>Pezizomycotina</taxon>
        <taxon>Dothideomycetes</taxon>
        <taxon>Pleosporomycetidae</taxon>
        <taxon>Pleosporales</taxon>
        <taxon>Lophiostomataceae</taxon>
        <taxon>Lophiostoma</taxon>
    </lineage>
</organism>
<proteinExistence type="predicted"/>
<reference evidence="1" key="1">
    <citation type="journal article" date="2020" name="Stud. Mycol.">
        <title>101 Dothideomycetes genomes: a test case for predicting lifestyles and emergence of pathogens.</title>
        <authorList>
            <person name="Haridas S."/>
            <person name="Albert R."/>
            <person name="Binder M."/>
            <person name="Bloem J."/>
            <person name="Labutti K."/>
            <person name="Salamov A."/>
            <person name="Andreopoulos B."/>
            <person name="Baker S."/>
            <person name="Barry K."/>
            <person name="Bills G."/>
            <person name="Bluhm B."/>
            <person name="Cannon C."/>
            <person name="Castanera R."/>
            <person name="Culley D."/>
            <person name="Daum C."/>
            <person name="Ezra D."/>
            <person name="Gonzalez J."/>
            <person name="Henrissat B."/>
            <person name="Kuo A."/>
            <person name="Liang C."/>
            <person name="Lipzen A."/>
            <person name="Lutzoni F."/>
            <person name="Magnuson J."/>
            <person name="Mondo S."/>
            <person name="Nolan M."/>
            <person name="Ohm R."/>
            <person name="Pangilinan J."/>
            <person name="Park H.-J."/>
            <person name="Ramirez L."/>
            <person name="Alfaro M."/>
            <person name="Sun H."/>
            <person name="Tritt A."/>
            <person name="Yoshinaga Y."/>
            <person name="Zwiers L.-H."/>
            <person name="Turgeon B."/>
            <person name="Goodwin S."/>
            <person name="Spatafora J."/>
            <person name="Crous P."/>
            <person name="Grigoriev I."/>
        </authorList>
    </citation>
    <scope>NUCLEOTIDE SEQUENCE</scope>
    <source>
        <strain evidence="1">CBS 122681</strain>
    </source>
</reference>
<protein>
    <submittedName>
        <fullName evidence="1">Uncharacterized protein</fullName>
    </submittedName>
</protein>
<evidence type="ECO:0000313" key="1">
    <source>
        <dbReference type="EMBL" id="KAF2647660.1"/>
    </source>
</evidence>
<evidence type="ECO:0000313" key="2">
    <source>
        <dbReference type="Proteomes" id="UP000799324"/>
    </source>
</evidence>
<dbReference type="AlphaFoldDB" id="A0A6A6SJA4"/>
<gene>
    <name evidence="1" type="ORF">K491DRAFT_292649</name>
</gene>